<reference evidence="2" key="1">
    <citation type="submission" date="2012-06" db="EMBL/GenBank/DDBJ databases">
        <authorList>
            <person name="Smith M.C.M."/>
            <person name="Hendrix R."/>
            <person name="Hatfull G.F."/>
            <person name="Buttner M.J."/>
            <person name="Bibb M.J."/>
        </authorList>
    </citation>
    <scope>NUCLEOTIDE SEQUENCE [LARGE SCALE GENOMIC DNA]</scope>
</reference>
<dbReference type="Proteomes" id="UP000008042">
    <property type="component" value="Segment"/>
</dbReference>
<organism evidence="1 2">
    <name type="scientific">Streptomyces phage phiHau3</name>
    <dbReference type="NCBI Taxonomy" id="1204524"/>
    <lineage>
        <taxon>Viruses</taxon>
        <taxon>Duplodnaviria</taxon>
        <taxon>Heunggongvirae</taxon>
        <taxon>Uroviricota</taxon>
        <taxon>Caudoviricetes</taxon>
        <taxon>Arquatrovirinae</taxon>
        <taxon>Hautrevirus</taxon>
        <taxon>Hautrevirus hau3</taxon>
    </lineage>
</organism>
<name>K4I2J0_9CAUD</name>
<dbReference type="RefSeq" id="YP_006906238.1">
    <property type="nucleotide sequence ID" value="NC_018836.1"/>
</dbReference>
<accession>K4I2J0</accession>
<keyword evidence="2" id="KW-1185">Reference proteome</keyword>
<dbReference type="GeneID" id="13826704"/>
<protein>
    <submittedName>
        <fullName evidence="1">Uncharacterized protein</fullName>
    </submittedName>
</protein>
<proteinExistence type="predicted"/>
<gene>
    <name evidence="1" type="ORF">phiHau3_62</name>
</gene>
<evidence type="ECO:0000313" key="1">
    <source>
        <dbReference type="EMBL" id="AFU62040.1"/>
    </source>
</evidence>
<sequence>MSNDPIKELEQGILELISHQVHVVKGQVIALVEQYEAREAKREADIQSFFNEEGDVDTDKYSYEQYDEVVDDAGQEARDDLGGLLRELRELLNVPAQV</sequence>
<dbReference type="EMBL" id="JX182369">
    <property type="protein sequence ID" value="AFU62040.1"/>
    <property type="molecule type" value="Genomic_DNA"/>
</dbReference>
<dbReference type="KEGG" id="vg:13826704"/>
<evidence type="ECO:0000313" key="2">
    <source>
        <dbReference type="Proteomes" id="UP000008042"/>
    </source>
</evidence>